<gene>
    <name evidence="3" type="primary">Contig13178.g14051</name>
    <name evidence="3" type="ORF">STYLEM_16654</name>
</gene>
<keyword evidence="1" id="KW-0175">Coiled coil</keyword>
<dbReference type="InterPro" id="IPR011992">
    <property type="entry name" value="EF-hand-dom_pair"/>
</dbReference>
<feature type="region of interest" description="Disordered" evidence="2">
    <location>
        <begin position="88"/>
        <end position="115"/>
    </location>
</feature>
<feature type="coiled-coil region" evidence="1">
    <location>
        <begin position="271"/>
        <end position="298"/>
    </location>
</feature>
<sequence length="1303" mass="154406">MSHVTSKSFDNYHNPRFLNSQSSDGYAANHAYQQHNYIHQQNLSQNVKVFEEQHQYQYHHEKQPSNVSSSHDSNKFNQKIILNHSKIYEDSQEQDEDDDNLEEKYYNPNEQSNNLIIEENSLESKKQLYEDSFEEEEKKLQIESIIKKQSLPRDQHQHHQYDNIVEYQHQFEQFQHHQHHMPLQQKMQLQEIQQRELDPKNFKRIRVSNEYKKEQQDQLKDLTPGSPSTNNNSGILFQRMYGNDKDQSMIHKSPNSPVDGTNREWALETLLKDEKVNVKHLEQRNQALKDRIQNLENMLKTSGTSANHNNINNSIAVNHLDSMSQNVLTNTHTMTMDNDNSKTASQYTSTMILNSPKEDPHKQYLLQKMDQIQYLNQQYDVENQRLKARLDDVLNRLEDFEAEKQALKYDNNKMMNELEMRIQDLQLELSQAHHTSLHEKDQTISQLQEHIKLLENQIYNQEIQNSQTQSAKHQHLEKTPLFQQSQTSFGGNNSGDQNVYRYNSRGYQTLVNSQGVPNGQDTGNVNDNDANNSSTGQAFQEQVRQLELQLQETKQYYVSKLSLLERQQKLQQTFAKNQTLSSDQRELTFGEKQRLFDQIALVEEDRDQALRKIKVLENENQLLMRIKNADQDTQQSIQGQSVDSIIECILNPKIREITDILMMIEDAIQIGEPNKDLYFILENLISQIESMNNQRIFSKSQIKLFEDLTETCLLISQMKEQREIIDTLHKMRQFTMIELQQLVQSQAQTAQLQPEKDEGIQAKDLENEMDEYWSDFSDDDFYIEEQEEKEVLKEFYSLQQWILQFIKQSDVDLLKLLQSQERDYENLISLRDLLHSLIKIGYNSNFVQLANLLKYMEHQRPNYIEYRQFIKNIQVKPYSWWQEIILNNCFEIRSQINKEGDFNSNLPRLKNNEADFMFYINLISEKLTCKQQQLDKFQSLLSDEQTNYLTKRGFRKFVLDQRVNLTRFECHLFIKYLENDGKIFKSDLFEFLSNPYEFKPQKQKNQHTNEEKYQENKHQVQEFNDFLHIINNHIQENRFNIEEWFRCFDQLHNGTIDLHGFNQVFKNMQIPLSKIEIYSIFKYLLQRQNPSMKNLQVGDQSRLHFSSFVKTLNIIQKQQEREGITYNLPLQKAISHQDLDIQPNLNLKQRQLQKGGKKITDEGQNDFNQTFLSMSDRNYDVNKENFNKVSNATADESKKFDRCKSAIKIADLKIKIEKLVQKNSQNLQKSGLGNMGSTLGKASQLKINTIRDEFEKEKQEMSKQLQMKNKEIEGFSKELEIILKEMEVLQIKQHNKPQRLRNN</sequence>
<evidence type="ECO:0000256" key="2">
    <source>
        <dbReference type="SAM" id="MobiDB-lite"/>
    </source>
</evidence>
<dbReference type="Proteomes" id="UP000039865">
    <property type="component" value="Unassembled WGS sequence"/>
</dbReference>
<organism evidence="3 4">
    <name type="scientific">Stylonychia lemnae</name>
    <name type="common">Ciliate</name>
    <dbReference type="NCBI Taxonomy" id="5949"/>
    <lineage>
        <taxon>Eukaryota</taxon>
        <taxon>Sar</taxon>
        <taxon>Alveolata</taxon>
        <taxon>Ciliophora</taxon>
        <taxon>Intramacronucleata</taxon>
        <taxon>Spirotrichea</taxon>
        <taxon>Stichotrichia</taxon>
        <taxon>Sporadotrichida</taxon>
        <taxon>Oxytrichidae</taxon>
        <taxon>Stylonychinae</taxon>
        <taxon>Stylonychia</taxon>
    </lineage>
</organism>
<feature type="compositionally biased region" description="Basic and acidic residues" evidence="2">
    <location>
        <begin position="210"/>
        <end position="220"/>
    </location>
</feature>
<feature type="coiled-coil region" evidence="1">
    <location>
        <begin position="1251"/>
        <end position="1278"/>
    </location>
</feature>
<feature type="compositionally biased region" description="Acidic residues" evidence="2">
    <location>
        <begin position="90"/>
        <end position="101"/>
    </location>
</feature>
<dbReference type="EMBL" id="CCKQ01015716">
    <property type="protein sequence ID" value="CDW87548.1"/>
    <property type="molecule type" value="Genomic_DNA"/>
</dbReference>
<evidence type="ECO:0000256" key="1">
    <source>
        <dbReference type="SAM" id="Coils"/>
    </source>
</evidence>
<feature type="coiled-coil region" evidence="1">
    <location>
        <begin position="376"/>
        <end position="464"/>
    </location>
</feature>
<feature type="region of interest" description="Disordered" evidence="2">
    <location>
        <begin position="210"/>
        <end position="236"/>
    </location>
</feature>
<feature type="coiled-coil region" evidence="1">
    <location>
        <begin position="592"/>
        <end position="626"/>
    </location>
</feature>
<accession>A0A078B280</accession>
<dbReference type="InParanoid" id="A0A078B280"/>
<protein>
    <recommendedName>
        <fullName evidence="5">EF-hand domain-containing protein</fullName>
    </recommendedName>
</protein>
<proteinExistence type="predicted"/>
<keyword evidence="4" id="KW-1185">Reference proteome</keyword>
<dbReference type="Gene3D" id="1.10.238.10">
    <property type="entry name" value="EF-hand"/>
    <property type="match status" value="1"/>
</dbReference>
<evidence type="ECO:0008006" key="5">
    <source>
        <dbReference type="Google" id="ProtNLM"/>
    </source>
</evidence>
<dbReference type="SUPFAM" id="SSF47473">
    <property type="entry name" value="EF-hand"/>
    <property type="match status" value="2"/>
</dbReference>
<evidence type="ECO:0000313" key="4">
    <source>
        <dbReference type="Proteomes" id="UP000039865"/>
    </source>
</evidence>
<name>A0A078B280_STYLE</name>
<reference evidence="3 4" key="1">
    <citation type="submission" date="2014-06" db="EMBL/GenBank/DDBJ databases">
        <authorList>
            <person name="Swart Estienne"/>
        </authorList>
    </citation>
    <scope>NUCLEOTIDE SEQUENCE [LARGE SCALE GENOMIC DNA]</scope>
    <source>
        <strain evidence="3 4">130c</strain>
    </source>
</reference>
<feature type="compositionally biased region" description="Polar residues" evidence="2">
    <location>
        <begin position="225"/>
        <end position="235"/>
    </location>
</feature>
<evidence type="ECO:0000313" key="3">
    <source>
        <dbReference type="EMBL" id="CDW87548.1"/>
    </source>
</evidence>